<feature type="domain" description="Sulfotransferase" evidence="3">
    <location>
        <begin position="15"/>
        <end position="185"/>
    </location>
</feature>
<dbReference type="Proteomes" id="UP000176997">
    <property type="component" value="Unassembled WGS sequence"/>
</dbReference>
<dbReference type="PANTHER" id="PTHR10605:SF56">
    <property type="entry name" value="BIFUNCTIONAL HEPARAN SULFATE N-DEACETYLASE_N-SULFOTRANSFERASE"/>
    <property type="match status" value="1"/>
</dbReference>
<dbReference type="InterPro" id="IPR037359">
    <property type="entry name" value="NST/OST"/>
</dbReference>
<sequence length="295" mass="34746">MQQRKGGLAINFIGIGAAKSATTWIAQCLREHPEVCMSTTKETSYFMDNTYSFGPEWYARHFAHCGEQKIKGEFSPQYLNRPEVPARIKKDFPAAKLILCVRNPVERFLSAYYFKRSTGRIRAPLTKETIEADLQEEINRSMYAKHLKHYLEYFPREQILILFQEDIEKDPMIFIQKVYEFLEINKDFTPPSLYRKENVTAANLTYSLSFHRFMNNLRKRFTHNKTATRFVPFLKRAGVHKLIKSIIDLNKRKSAALVPSEKNISAETREYIASFFRDDTLELERVTKRNLVHWR</sequence>
<dbReference type="SUPFAM" id="SSF52540">
    <property type="entry name" value="P-loop containing nucleoside triphosphate hydrolases"/>
    <property type="match status" value="1"/>
</dbReference>
<organism evidence="4 5">
    <name type="scientific">Candidatus Yonathbacteria bacterium RIFCSPHIGHO2_01_FULL_51_10</name>
    <dbReference type="NCBI Taxonomy" id="1802723"/>
    <lineage>
        <taxon>Bacteria</taxon>
        <taxon>Candidatus Yonathiibacteriota</taxon>
    </lineage>
</organism>
<dbReference type="PANTHER" id="PTHR10605">
    <property type="entry name" value="HEPARAN SULFATE SULFOTRANSFERASE"/>
    <property type="match status" value="1"/>
</dbReference>
<evidence type="ECO:0000313" key="4">
    <source>
        <dbReference type="EMBL" id="OHA79882.1"/>
    </source>
</evidence>
<protein>
    <recommendedName>
        <fullName evidence="3">Sulfotransferase domain-containing protein</fullName>
    </recommendedName>
</protein>
<dbReference type="STRING" id="1802723.A2675_01415"/>
<dbReference type="Pfam" id="PF00685">
    <property type="entry name" value="Sulfotransfer_1"/>
    <property type="match status" value="1"/>
</dbReference>
<keyword evidence="2" id="KW-0325">Glycoprotein</keyword>
<gene>
    <name evidence="4" type="ORF">A2675_01415</name>
</gene>
<accession>A0A1G2S5P1</accession>
<evidence type="ECO:0000313" key="5">
    <source>
        <dbReference type="Proteomes" id="UP000176997"/>
    </source>
</evidence>
<name>A0A1G2S5P1_9BACT</name>
<keyword evidence="1" id="KW-0808">Transferase</keyword>
<dbReference type="GO" id="GO:0008146">
    <property type="term" value="F:sulfotransferase activity"/>
    <property type="evidence" value="ECO:0007669"/>
    <property type="project" value="InterPro"/>
</dbReference>
<proteinExistence type="predicted"/>
<dbReference type="Gene3D" id="3.40.50.300">
    <property type="entry name" value="P-loop containing nucleotide triphosphate hydrolases"/>
    <property type="match status" value="1"/>
</dbReference>
<evidence type="ECO:0000259" key="3">
    <source>
        <dbReference type="Pfam" id="PF00685"/>
    </source>
</evidence>
<evidence type="ECO:0000256" key="1">
    <source>
        <dbReference type="ARBA" id="ARBA00022679"/>
    </source>
</evidence>
<dbReference type="AlphaFoldDB" id="A0A1G2S5P1"/>
<reference evidence="4 5" key="1">
    <citation type="journal article" date="2016" name="Nat. Commun.">
        <title>Thousands of microbial genomes shed light on interconnected biogeochemical processes in an aquifer system.</title>
        <authorList>
            <person name="Anantharaman K."/>
            <person name="Brown C.T."/>
            <person name="Hug L.A."/>
            <person name="Sharon I."/>
            <person name="Castelle C.J."/>
            <person name="Probst A.J."/>
            <person name="Thomas B.C."/>
            <person name="Singh A."/>
            <person name="Wilkins M.J."/>
            <person name="Karaoz U."/>
            <person name="Brodie E.L."/>
            <person name="Williams K.H."/>
            <person name="Hubbard S.S."/>
            <person name="Banfield J.F."/>
        </authorList>
    </citation>
    <scope>NUCLEOTIDE SEQUENCE [LARGE SCALE GENOMIC DNA]</scope>
</reference>
<dbReference type="InterPro" id="IPR000863">
    <property type="entry name" value="Sulfotransferase_dom"/>
</dbReference>
<evidence type="ECO:0000256" key="2">
    <source>
        <dbReference type="ARBA" id="ARBA00023180"/>
    </source>
</evidence>
<dbReference type="InterPro" id="IPR027417">
    <property type="entry name" value="P-loop_NTPase"/>
</dbReference>
<comment type="caution">
    <text evidence="4">The sequence shown here is derived from an EMBL/GenBank/DDBJ whole genome shotgun (WGS) entry which is preliminary data.</text>
</comment>
<dbReference type="EMBL" id="MHUS01000040">
    <property type="protein sequence ID" value="OHA79882.1"/>
    <property type="molecule type" value="Genomic_DNA"/>
</dbReference>